<evidence type="ECO:0000256" key="5">
    <source>
        <dbReference type="ARBA" id="ARBA00022475"/>
    </source>
</evidence>
<evidence type="ECO:0000256" key="7">
    <source>
        <dbReference type="ARBA" id="ARBA00022989"/>
    </source>
</evidence>
<feature type="transmembrane region" description="Helical" evidence="12">
    <location>
        <begin position="292"/>
        <end position="311"/>
    </location>
</feature>
<feature type="transmembrane region" description="Helical" evidence="12">
    <location>
        <begin position="12"/>
        <end position="30"/>
    </location>
</feature>
<keyword evidence="4 12" id="KW-0813">Transport</keyword>
<feature type="region of interest" description="Disordered" evidence="13">
    <location>
        <begin position="434"/>
        <end position="453"/>
    </location>
</feature>
<accession>K6W5X0</accession>
<evidence type="ECO:0000256" key="9">
    <source>
        <dbReference type="ARBA" id="ARBA00023177"/>
    </source>
</evidence>
<keyword evidence="9 12" id="KW-0924">Ammonia transport</keyword>
<dbReference type="Proteomes" id="UP000008366">
    <property type="component" value="Unassembled WGS sequence"/>
</dbReference>
<dbReference type="InterPro" id="IPR024041">
    <property type="entry name" value="NH4_transpt_AmtB-like_dom"/>
</dbReference>
<evidence type="ECO:0000256" key="11">
    <source>
        <dbReference type="ARBA" id="ARBA00054862"/>
    </source>
</evidence>
<keyword evidence="16" id="KW-1185">Reference proteome</keyword>
<evidence type="ECO:0000256" key="10">
    <source>
        <dbReference type="ARBA" id="ARBA00050025"/>
    </source>
</evidence>
<evidence type="ECO:0000256" key="13">
    <source>
        <dbReference type="SAM" id="MobiDB-lite"/>
    </source>
</evidence>
<evidence type="ECO:0000256" key="1">
    <source>
        <dbReference type="ARBA" id="ARBA00004651"/>
    </source>
</evidence>
<dbReference type="PROSITE" id="PS01219">
    <property type="entry name" value="AMMONIUM_TRANSP"/>
    <property type="match status" value="1"/>
</dbReference>
<comment type="subunit">
    <text evidence="3">Homotrimer.</text>
</comment>
<feature type="transmembrane region" description="Helical" evidence="12">
    <location>
        <begin position="362"/>
        <end position="387"/>
    </location>
</feature>
<dbReference type="FunFam" id="1.10.3430.10:FF:000007">
    <property type="entry name" value="Ammonium transporter"/>
    <property type="match status" value="1"/>
</dbReference>
<feature type="domain" description="Ammonium transporter AmtB-like" evidence="14">
    <location>
        <begin position="9"/>
        <end position="414"/>
    </location>
</feature>
<dbReference type="PANTHER" id="PTHR43029">
    <property type="entry name" value="AMMONIUM TRANSPORTER MEP2"/>
    <property type="match status" value="1"/>
</dbReference>
<keyword evidence="5" id="KW-1003">Cell membrane</keyword>
<dbReference type="AlphaFoldDB" id="K6W5X0"/>
<feature type="transmembrane region" description="Helical" evidence="12">
    <location>
        <begin position="269"/>
        <end position="286"/>
    </location>
</feature>
<comment type="caution">
    <text evidence="15">The sequence shown here is derived from an EMBL/GenBank/DDBJ whole genome shotgun (WGS) entry which is preliminary data.</text>
</comment>
<comment type="similarity">
    <text evidence="2 12">Belongs to the ammonia transporter channel (TC 1.A.11.2) family.</text>
</comment>
<proteinExistence type="inferred from homology"/>
<evidence type="ECO:0000256" key="3">
    <source>
        <dbReference type="ARBA" id="ARBA00011233"/>
    </source>
</evidence>
<dbReference type="PANTHER" id="PTHR43029:SF10">
    <property type="entry name" value="AMMONIUM TRANSPORTER MEP2"/>
    <property type="match status" value="1"/>
</dbReference>
<dbReference type="InterPro" id="IPR029020">
    <property type="entry name" value="Ammonium/urea_transptr"/>
</dbReference>
<feature type="transmembrane region" description="Helical" evidence="12">
    <location>
        <begin position="237"/>
        <end position="257"/>
    </location>
</feature>
<comment type="subcellular location">
    <subcellularLocation>
        <location evidence="1 12">Cell membrane</location>
        <topology evidence="1 12">Multi-pass membrane protein</topology>
    </subcellularLocation>
</comment>
<evidence type="ECO:0000313" key="15">
    <source>
        <dbReference type="EMBL" id="GAB94575.1"/>
    </source>
</evidence>
<evidence type="ECO:0000256" key="12">
    <source>
        <dbReference type="RuleBase" id="RU362002"/>
    </source>
</evidence>
<comment type="function">
    <text evidence="11">Involved in the uptake of ammonium/ammonia (NH(4)(+)/NH(3)).</text>
</comment>
<keyword evidence="7 12" id="KW-1133">Transmembrane helix</keyword>
<reference evidence="15 16" key="1">
    <citation type="submission" date="2012-08" db="EMBL/GenBank/DDBJ databases">
        <title>Whole genome shotgun sequence of Kineosphaera limosa NBRC 100340.</title>
        <authorList>
            <person name="Yoshida I."/>
            <person name="Isaki S."/>
            <person name="Hosoyama A."/>
            <person name="Tsuchikane K."/>
            <person name="Katsumata H."/>
            <person name="Ando Y."/>
            <person name="Ohji S."/>
            <person name="Hamada M."/>
            <person name="Tamura T."/>
            <person name="Yamazoe A."/>
            <person name="Yamazaki S."/>
            <person name="Fujita N."/>
        </authorList>
    </citation>
    <scope>NUCLEOTIDE SEQUENCE [LARGE SCALE GENOMIC DNA]</scope>
    <source>
        <strain evidence="15 16">NBRC 100340</strain>
    </source>
</reference>
<feature type="transmembrane region" description="Helical" evidence="12">
    <location>
        <begin position="168"/>
        <end position="193"/>
    </location>
</feature>
<dbReference type="EMBL" id="BAHD01000007">
    <property type="protein sequence ID" value="GAB94575.1"/>
    <property type="molecule type" value="Genomic_DNA"/>
</dbReference>
<evidence type="ECO:0000256" key="8">
    <source>
        <dbReference type="ARBA" id="ARBA00023136"/>
    </source>
</evidence>
<feature type="transmembrane region" description="Helical" evidence="12">
    <location>
        <begin position="205"/>
        <end position="225"/>
    </location>
</feature>
<feature type="transmembrane region" description="Helical" evidence="12">
    <location>
        <begin position="323"/>
        <end position="342"/>
    </location>
</feature>
<dbReference type="RefSeq" id="WP_006591108.1">
    <property type="nucleotide sequence ID" value="NZ_BAHD01000007.1"/>
</dbReference>
<dbReference type="Gene3D" id="1.10.3430.10">
    <property type="entry name" value="Ammonium transporter AmtB like domains"/>
    <property type="match status" value="1"/>
</dbReference>
<feature type="transmembrane region" description="Helical" evidence="12">
    <location>
        <begin position="37"/>
        <end position="59"/>
    </location>
</feature>
<organism evidence="15 16">
    <name type="scientific">Kineosphaera limosa NBRC 100340</name>
    <dbReference type="NCBI Taxonomy" id="1184609"/>
    <lineage>
        <taxon>Bacteria</taxon>
        <taxon>Bacillati</taxon>
        <taxon>Actinomycetota</taxon>
        <taxon>Actinomycetes</taxon>
        <taxon>Micrococcales</taxon>
        <taxon>Dermatophilaceae</taxon>
        <taxon>Kineosphaera</taxon>
    </lineage>
</organism>
<dbReference type="GO" id="GO:0008519">
    <property type="term" value="F:ammonium channel activity"/>
    <property type="evidence" value="ECO:0007669"/>
    <property type="project" value="InterPro"/>
</dbReference>
<keyword evidence="8 12" id="KW-0472">Membrane</keyword>
<dbReference type="GO" id="GO:0005886">
    <property type="term" value="C:plasma membrane"/>
    <property type="evidence" value="ECO:0007669"/>
    <property type="project" value="UniProtKB-SubCell"/>
</dbReference>
<protein>
    <recommendedName>
        <fullName evidence="10 12">Ammonium transporter</fullName>
    </recommendedName>
</protein>
<dbReference type="InterPro" id="IPR018047">
    <property type="entry name" value="Ammonium_transpt_CS"/>
</dbReference>
<dbReference type="Pfam" id="PF00909">
    <property type="entry name" value="Ammonium_transp"/>
    <property type="match status" value="1"/>
</dbReference>
<dbReference type="SUPFAM" id="SSF111352">
    <property type="entry name" value="Ammonium transporter"/>
    <property type="match status" value="1"/>
</dbReference>
<evidence type="ECO:0000259" key="14">
    <source>
        <dbReference type="Pfam" id="PF00909"/>
    </source>
</evidence>
<dbReference type="eggNOG" id="COG0004">
    <property type="taxonomic scope" value="Bacteria"/>
</dbReference>
<evidence type="ECO:0000256" key="4">
    <source>
        <dbReference type="ARBA" id="ARBA00022448"/>
    </source>
</evidence>
<feature type="transmembrane region" description="Helical" evidence="12">
    <location>
        <begin position="95"/>
        <end position="116"/>
    </location>
</feature>
<evidence type="ECO:0000313" key="16">
    <source>
        <dbReference type="Proteomes" id="UP000008366"/>
    </source>
</evidence>
<dbReference type="NCBIfam" id="TIGR00836">
    <property type="entry name" value="amt"/>
    <property type="match status" value="1"/>
</dbReference>
<evidence type="ECO:0000256" key="6">
    <source>
        <dbReference type="ARBA" id="ARBA00022692"/>
    </source>
</evidence>
<dbReference type="STRING" id="1184609.KILIM_007_00130"/>
<name>K6W5X0_9MICO</name>
<gene>
    <name evidence="15" type="primary">amtB</name>
    <name evidence="15" type="ORF">KILIM_007_00130</name>
</gene>
<sequence>MEINSGDTAWVLTSAALVMFMTPGVAFFYGGMVRAKAVLNMMMMCFGAMATIGVLWVLYGYSIAFGNSYGGIIGNPTEFLGLQGLMSESSVAGSIPSLAFVAFQAMFAIIATALIAGGIADRAKFSTWLVFTAIWGTVVYFPIAHWVFAFDSEDGTVRGGWIANQIHALDFAGGTAIHINAGAAALALVLVIGNRHGFGKEPMRPHNLTLVMLGAAMLWFGWFGFNAGSAGAANTTAAVAFINTLAATAAAILGWLLVERIRDGHATSLGAASGIVAGLVGITPAADSVSPLGAIVIGAIAGACCALAVSLKNKFNYDDSLDVVGVHLVGGLVGTLLIGFLATANAPAGVNGLFYGGGFDQLWRQAVGAFSVLIVSFVLSYAIGWVLHKTMGFRIDHDQELEGIDRHEHAESAYELLGQPGVRSMSMAYTRSSLASGDLSAGPATSDKGAVSS</sequence>
<keyword evidence="6 12" id="KW-0812">Transmembrane</keyword>
<evidence type="ECO:0000256" key="2">
    <source>
        <dbReference type="ARBA" id="ARBA00005887"/>
    </source>
</evidence>
<feature type="transmembrane region" description="Helical" evidence="12">
    <location>
        <begin position="128"/>
        <end position="148"/>
    </location>
</feature>
<dbReference type="InterPro" id="IPR001905">
    <property type="entry name" value="Ammonium_transpt"/>
</dbReference>